<keyword evidence="1" id="KW-0596">Phosphopantetheine</keyword>
<reference evidence="6" key="1">
    <citation type="journal article" date="2014" name="Int. J. Syst. Evol. Microbiol.">
        <title>Complete genome sequence of Corynebacterium casei LMG S-19264T (=DSM 44701T), isolated from a smear-ripened cheese.</title>
        <authorList>
            <consortium name="US DOE Joint Genome Institute (JGI-PGF)"/>
            <person name="Walter F."/>
            <person name="Albersmeier A."/>
            <person name="Kalinowski J."/>
            <person name="Ruckert C."/>
        </authorList>
    </citation>
    <scope>NUCLEOTIDE SEQUENCE</scope>
    <source>
        <strain evidence="6">VKM Ac-1069</strain>
    </source>
</reference>
<reference evidence="6" key="2">
    <citation type="submission" date="2023-01" db="EMBL/GenBank/DDBJ databases">
        <authorList>
            <person name="Sun Q."/>
            <person name="Evtushenko L."/>
        </authorList>
    </citation>
    <scope>NUCLEOTIDE SEQUENCE</scope>
    <source>
        <strain evidence="6">VKM Ac-1069</strain>
    </source>
</reference>
<dbReference type="InterPro" id="IPR009081">
    <property type="entry name" value="PP-bd_ACP"/>
</dbReference>
<feature type="transmembrane region" description="Helical" evidence="4">
    <location>
        <begin position="988"/>
        <end position="1012"/>
    </location>
</feature>
<feature type="domain" description="Carrier" evidence="5">
    <location>
        <begin position="802"/>
        <end position="879"/>
    </location>
</feature>
<dbReference type="InterPro" id="IPR012728">
    <property type="entry name" value="Pls/PosA_C"/>
</dbReference>
<comment type="caution">
    <text evidence="6">The sequence shown here is derived from an EMBL/GenBank/DDBJ whole genome shotgun (WGS) entry which is preliminary data.</text>
</comment>
<dbReference type="Gene3D" id="3.30.300.30">
    <property type="match status" value="1"/>
</dbReference>
<dbReference type="SUPFAM" id="SSF56801">
    <property type="entry name" value="Acetyl-CoA synthetase-like"/>
    <property type="match status" value="1"/>
</dbReference>
<proteinExistence type="predicted"/>
<dbReference type="Gene3D" id="3.40.50.12780">
    <property type="entry name" value="N-terminal domain of ligase-like"/>
    <property type="match status" value="1"/>
</dbReference>
<feature type="region of interest" description="Disordered" evidence="3">
    <location>
        <begin position="598"/>
        <end position="695"/>
    </location>
</feature>
<dbReference type="InterPro" id="IPR036736">
    <property type="entry name" value="ACP-like_sf"/>
</dbReference>
<dbReference type="InterPro" id="IPR020806">
    <property type="entry name" value="PKS_PP-bd"/>
</dbReference>
<sequence>MPSTPSFDPEFEKVVSSLGHRPGVPLAGLVVVDRHEAQGWRVRRHERLDFVFEERCDWIRDYGRAAQLAIDGGSTALTYDELDGRANQLARYLRLHGSAAGDRIGLLFDDRVEAYVATLAVLKIGASCVPLDPTAPVDRIAFVVADTSAGLILSRAQLPGRVAATDALLGTAAEVIAVDAAARLIGEMSSQRLQPAERGALIDRTAYIVHLNDASGRSEGVAIDHRSICNAVRISSETFGIRGHRLYQGKALSSGGGIEETWMAWASGATLVPAPEGPHLLGPALHAQLVDRRVSAVCTTPALLSTLEADLPALQVLVVSGDPCPPSLVARWRRPGRRFYSAYVPRGAAVAAAWAETQPDEPVMVGAPLPTYAAVVLDPDLPLALPHGQTGEIGLAGLGLACGYPDPSGEAFVEDFLGIPGNPSGKIYRTGDLGRVTDAGEIEYRGRADLQVVVEGQRIDLTAVESAMLAAPGVASAVVDVPRSTGLAELVGYYTCCVDRPPPDEQFLRAWLTDRLDALHLPARLQQLETLPLTVDGQIDRPALSSRAIADAGLCHLRTENAQLQERLDELRPAPADAGLEAPSAVHAQTAEPRGLTVDDVNRSPAAPPASEAQPGSTSFDLASPPPTPAPAPPGPSSRPLPWPRPSAQKPTTPSAPGRRPTPYPRSPGRWSSSSSASASVRPTPYPRSPAPTTAIPLVPATPGVVPAASPSATVGSGSVAGLAAALASVLAEVLTIEHVPVDGNVFDDLGADSMVMTRFCARLRQRDDLPSVSIKDVYAHPTIAELAAAFAYSLPALTQPTPHGSVAEALAQVLAEVLEVDHVPTDRNVFDDLGADSMVMTRFCARLRKRDDLPSISIRDVYANPTLASMAAAAAPAQAPAATDGASATATQMTPIRHSTVGYLLTGFLQLLTFLLYAGGLGYVLDRAYIWILASVGPLEIYVRSVIAGGAAFLVMCLLPVAAKWLLIGRWKEKEIAVWSLRYFRFWLVRVLTRANPLVLVMVGSPLYTLYLRALGARIGRNVVILTRHLPVATDLLTIGAGTVIRKDAVLLGYRAHFGRIQTGRVTLGRDVVVGEKSVLDIDTAMGDGAQLGHASALHRGQAVPPGQAWHGSPAVPIATDFRAVPPLRVRRLRKPAYVTSQLLKLFAIYLPLGFGGLFLLLTQVPRLAELLQPGAAGHTSPQFYLNALAESAVIVFGGLLVGLLVVFTVPRVLAPFVPPDRVYPVHGWRYSLHRTITRLTNVRLFVYLFGDSSFIVGYLYLLGYHLGKVEQTGSNFGSNIAQETPFLTSVGRGTVVADGLSVVNADFSNTSFRTSRIGIGGNNFLGNNIAYPIGGRVGDDCLLATKVAVPIDGPVRTGVGLLGSPAFEIPRTVQRDRVLEVDATQRRARLRRKNGHNLRTIALFLFVRWGHVLGLLLLGLVAVDHYHDWGPAAFAIQAAASVLFTILWFVFWERTSTGFRRLRPRSCSIYDVRFWRHERYWKLMVPPLDRMLAGTPYKNLLMRLLGVKIGRRVYDDGAAVLERTLTRIGDDCTLNFGSIIQCHSQEDGAFKSDHIVLGSGVTLGVGAFVHYGVTIGDAAEIAPDSFVMKGEEIPAGARWGGNPAHELAEPPPSAGDRPVTEPPQAEERVTAPETVRSSGALAMRQ</sequence>
<dbReference type="Pfam" id="PF00501">
    <property type="entry name" value="AMP-binding"/>
    <property type="match status" value="1"/>
</dbReference>
<feature type="transmembrane region" description="Helical" evidence="4">
    <location>
        <begin position="1403"/>
        <end position="1425"/>
    </location>
</feature>
<feature type="domain" description="Carrier" evidence="5">
    <location>
        <begin position="718"/>
        <end position="795"/>
    </location>
</feature>
<dbReference type="PANTHER" id="PTHR45527:SF1">
    <property type="entry name" value="FATTY ACID SYNTHASE"/>
    <property type="match status" value="1"/>
</dbReference>
<protein>
    <recommendedName>
        <fullName evidence="5">Carrier domain-containing protein</fullName>
    </recommendedName>
</protein>
<dbReference type="SUPFAM" id="SSF51161">
    <property type="entry name" value="Trimeric LpxA-like enzymes"/>
    <property type="match status" value="2"/>
</dbReference>
<feature type="transmembrane region" description="Helical" evidence="4">
    <location>
        <begin position="947"/>
        <end position="968"/>
    </location>
</feature>
<dbReference type="GO" id="GO:0005737">
    <property type="term" value="C:cytoplasm"/>
    <property type="evidence" value="ECO:0007669"/>
    <property type="project" value="TreeGrafter"/>
</dbReference>
<dbReference type="GO" id="GO:0031177">
    <property type="term" value="F:phosphopantetheine binding"/>
    <property type="evidence" value="ECO:0007669"/>
    <property type="project" value="InterPro"/>
</dbReference>
<gene>
    <name evidence="6" type="ORF">GCM10017577_04680</name>
</gene>
<dbReference type="GO" id="GO:0043041">
    <property type="term" value="P:amino acid activation for nonribosomal peptide biosynthetic process"/>
    <property type="evidence" value="ECO:0007669"/>
    <property type="project" value="TreeGrafter"/>
</dbReference>
<dbReference type="RefSeq" id="WP_081923836.1">
    <property type="nucleotide sequence ID" value="NZ_BAAAUZ010000015.1"/>
</dbReference>
<keyword evidence="4" id="KW-0472">Membrane</keyword>
<dbReference type="Pfam" id="PF00550">
    <property type="entry name" value="PP-binding"/>
    <property type="match status" value="2"/>
</dbReference>
<keyword evidence="4" id="KW-0812">Transmembrane</keyword>
<dbReference type="Proteomes" id="UP001143463">
    <property type="component" value="Unassembled WGS sequence"/>
</dbReference>
<feature type="transmembrane region" description="Helical" evidence="4">
    <location>
        <begin position="1431"/>
        <end position="1453"/>
    </location>
</feature>
<dbReference type="PROSITE" id="PS50075">
    <property type="entry name" value="CARRIER"/>
    <property type="match status" value="2"/>
</dbReference>
<feature type="compositionally biased region" description="Pro residues" evidence="3">
    <location>
        <begin position="624"/>
        <end position="645"/>
    </location>
</feature>
<organism evidence="6 7">
    <name type="scientific">Pseudonocardia halophobica</name>
    <dbReference type="NCBI Taxonomy" id="29401"/>
    <lineage>
        <taxon>Bacteria</taxon>
        <taxon>Bacillati</taxon>
        <taxon>Actinomycetota</taxon>
        <taxon>Actinomycetes</taxon>
        <taxon>Pseudonocardiales</taxon>
        <taxon>Pseudonocardiaceae</taxon>
        <taxon>Pseudonocardia</taxon>
    </lineage>
</organism>
<feature type="transmembrane region" description="Helical" evidence="4">
    <location>
        <begin position="902"/>
        <end position="926"/>
    </location>
</feature>
<dbReference type="PANTHER" id="PTHR45527">
    <property type="entry name" value="NONRIBOSOMAL PEPTIDE SYNTHETASE"/>
    <property type="match status" value="1"/>
</dbReference>
<dbReference type="SUPFAM" id="SSF47336">
    <property type="entry name" value="ACP-like"/>
    <property type="match status" value="2"/>
</dbReference>
<feature type="transmembrane region" description="Helical" evidence="4">
    <location>
        <begin position="1185"/>
        <end position="1209"/>
    </location>
</feature>
<accession>A0A9W6NU78</accession>
<dbReference type="GO" id="GO:0044550">
    <property type="term" value="P:secondary metabolite biosynthetic process"/>
    <property type="evidence" value="ECO:0007669"/>
    <property type="project" value="TreeGrafter"/>
</dbReference>
<evidence type="ECO:0000313" key="6">
    <source>
        <dbReference type="EMBL" id="GLL09328.1"/>
    </source>
</evidence>
<dbReference type="InterPro" id="IPR045851">
    <property type="entry name" value="AMP-bd_C_sf"/>
</dbReference>
<feature type="transmembrane region" description="Helical" evidence="4">
    <location>
        <begin position="1144"/>
        <end position="1165"/>
    </location>
</feature>
<dbReference type="NCBIfam" id="TIGR02353">
    <property type="entry name" value="NRPS_term_dom"/>
    <property type="match status" value="1"/>
</dbReference>
<dbReference type="Gene3D" id="1.10.1200.10">
    <property type="entry name" value="ACP-like"/>
    <property type="match status" value="2"/>
</dbReference>
<dbReference type="EMBL" id="BSFQ01000001">
    <property type="protein sequence ID" value="GLL09328.1"/>
    <property type="molecule type" value="Genomic_DNA"/>
</dbReference>
<feature type="region of interest" description="Disordered" evidence="3">
    <location>
        <begin position="1599"/>
        <end position="1647"/>
    </location>
</feature>
<dbReference type="Gene3D" id="2.160.10.10">
    <property type="entry name" value="Hexapeptide repeat proteins"/>
    <property type="match status" value="2"/>
</dbReference>
<evidence type="ECO:0000259" key="5">
    <source>
        <dbReference type="PROSITE" id="PS50075"/>
    </source>
</evidence>
<keyword evidence="7" id="KW-1185">Reference proteome</keyword>
<dbReference type="InterPro" id="IPR042099">
    <property type="entry name" value="ANL_N_sf"/>
</dbReference>
<dbReference type="InterPro" id="IPR011004">
    <property type="entry name" value="Trimer_LpxA-like_sf"/>
</dbReference>
<dbReference type="InterPro" id="IPR000873">
    <property type="entry name" value="AMP-dep_synth/lig_dom"/>
</dbReference>
<name>A0A9W6NU78_9PSEU</name>
<evidence type="ECO:0000256" key="4">
    <source>
        <dbReference type="SAM" id="Phobius"/>
    </source>
</evidence>
<evidence type="ECO:0000256" key="3">
    <source>
        <dbReference type="SAM" id="MobiDB-lite"/>
    </source>
</evidence>
<evidence type="ECO:0000256" key="2">
    <source>
        <dbReference type="ARBA" id="ARBA00022553"/>
    </source>
</evidence>
<keyword evidence="4" id="KW-1133">Transmembrane helix</keyword>
<evidence type="ECO:0000313" key="7">
    <source>
        <dbReference type="Proteomes" id="UP001143463"/>
    </source>
</evidence>
<dbReference type="SMART" id="SM00823">
    <property type="entry name" value="PKS_PP"/>
    <property type="match status" value="2"/>
</dbReference>
<keyword evidence="2" id="KW-0597">Phosphoprotein</keyword>
<evidence type="ECO:0000256" key="1">
    <source>
        <dbReference type="ARBA" id="ARBA00022450"/>
    </source>
</evidence>